<evidence type="ECO:0000313" key="3">
    <source>
        <dbReference type="Proteomes" id="UP001596956"/>
    </source>
</evidence>
<evidence type="ECO:0000256" key="1">
    <source>
        <dbReference type="SAM" id="MobiDB-lite"/>
    </source>
</evidence>
<proteinExistence type="predicted"/>
<reference evidence="3" key="1">
    <citation type="journal article" date="2019" name="Int. J. Syst. Evol. Microbiol.">
        <title>The Global Catalogue of Microorganisms (GCM) 10K type strain sequencing project: providing services to taxonomists for standard genome sequencing and annotation.</title>
        <authorList>
            <consortium name="The Broad Institute Genomics Platform"/>
            <consortium name="The Broad Institute Genome Sequencing Center for Infectious Disease"/>
            <person name="Wu L."/>
            <person name="Ma J."/>
        </authorList>
    </citation>
    <scope>NUCLEOTIDE SEQUENCE [LARGE SCALE GENOMIC DNA]</scope>
    <source>
        <strain evidence="3">CCUG 63369</strain>
    </source>
</reference>
<feature type="non-terminal residue" evidence="2">
    <location>
        <position position="67"/>
    </location>
</feature>
<name>A0ABW3BAN9_9ACTN</name>
<comment type="caution">
    <text evidence="2">The sequence shown here is derived from an EMBL/GenBank/DDBJ whole genome shotgun (WGS) entry which is preliminary data.</text>
</comment>
<dbReference type="Proteomes" id="UP001596956">
    <property type="component" value="Unassembled WGS sequence"/>
</dbReference>
<dbReference type="EMBL" id="JBHTHR010000023">
    <property type="protein sequence ID" value="MFD0800139.1"/>
    <property type="molecule type" value="Genomic_DNA"/>
</dbReference>
<protein>
    <submittedName>
        <fullName evidence="2">Uncharacterized protein</fullName>
    </submittedName>
</protein>
<accession>A0ABW3BAN9</accession>
<feature type="region of interest" description="Disordered" evidence="1">
    <location>
        <begin position="1"/>
        <end position="31"/>
    </location>
</feature>
<evidence type="ECO:0000313" key="2">
    <source>
        <dbReference type="EMBL" id="MFD0800139.1"/>
    </source>
</evidence>
<sequence>MEHGEHRGAAVTASGESPAPHAWAGEPNGATEHRLDIAAELMREIDAGGLDLPLPGSGDTWRRWAAL</sequence>
<organism evidence="2 3">
    <name type="scientific">Streptomonospora algeriensis</name>
    <dbReference type="NCBI Taxonomy" id="995084"/>
    <lineage>
        <taxon>Bacteria</taxon>
        <taxon>Bacillati</taxon>
        <taxon>Actinomycetota</taxon>
        <taxon>Actinomycetes</taxon>
        <taxon>Streptosporangiales</taxon>
        <taxon>Nocardiopsidaceae</taxon>
        <taxon>Streptomonospora</taxon>
    </lineage>
</organism>
<keyword evidence="3" id="KW-1185">Reference proteome</keyword>
<gene>
    <name evidence="2" type="ORF">ACFQZU_02235</name>
</gene>